<dbReference type="PANTHER" id="PTHR43677">
    <property type="entry name" value="SHORT-CHAIN DEHYDROGENASE/REDUCTASE"/>
    <property type="match status" value="1"/>
</dbReference>
<dbReference type="EMBL" id="WHUW01000006">
    <property type="protein sequence ID" value="KAF8444551.1"/>
    <property type="molecule type" value="Genomic_DNA"/>
</dbReference>
<keyword evidence="3" id="KW-1185">Reference proteome</keyword>
<organism evidence="2 3">
    <name type="scientific">Boletus edulis BED1</name>
    <dbReference type="NCBI Taxonomy" id="1328754"/>
    <lineage>
        <taxon>Eukaryota</taxon>
        <taxon>Fungi</taxon>
        <taxon>Dikarya</taxon>
        <taxon>Basidiomycota</taxon>
        <taxon>Agaricomycotina</taxon>
        <taxon>Agaricomycetes</taxon>
        <taxon>Agaricomycetidae</taxon>
        <taxon>Boletales</taxon>
        <taxon>Boletineae</taxon>
        <taxon>Boletaceae</taxon>
        <taxon>Boletoideae</taxon>
        <taxon>Boletus</taxon>
    </lineage>
</organism>
<dbReference type="Pfam" id="PF08240">
    <property type="entry name" value="ADH_N"/>
    <property type="match status" value="1"/>
</dbReference>
<dbReference type="Proteomes" id="UP001194468">
    <property type="component" value="Unassembled WGS sequence"/>
</dbReference>
<dbReference type="SUPFAM" id="SSF50129">
    <property type="entry name" value="GroES-like"/>
    <property type="match status" value="1"/>
</dbReference>
<dbReference type="SMART" id="SM00829">
    <property type="entry name" value="PKS_ER"/>
    <property type="match status" value="1"/>
</dbReference>
<comment type="caution">
    <text evidence="2">The sequence shown here is derived from an EMBL/GenBank/DDBJ whole genome shotgun (WGS) entry which is preliminary data.</text>
</comment>
<dbReference type="InterPro" id="IPR002364">
    <property type="entry name" value="Quin_OxRdtase/zeta-crystal_CS"/>
</dbReference>
<feature type="domain" description="Enoyl reductase (ER)" evidence="1">
    <location>
        <begin position="10"/>
        <end position="331"/>
    </location>
</feature>
<dbReference type="Gene3D" id="3.90.180.10">
    <property type="entry name" value="Medium-chain alcohol dehydrogenases, catalytic domain"/>
    <property type="match status" value="1"/>
</dbReference>
<proteinExistence type="predicted"/>
<dbReference type="Pfam" id="PF00107">
    <property type="entry name" value="ADH_zinc_N"/>
    <property type="match status" value="1"/>
</dbReference>
<dbReference type="PROSITE" id="PS01162">
    <property type="entry name" value="QOR_ZETA_CRYSTAL"/>
    <property type="match status" value="1"/>
</dbReference>
<dbReference type="GO" id="GO:0016491">
    <property type="term" value="F:oxidoreductase activity"/>
    <property type="evidence" value="ECO:0007669"/>
    <property type="project" value="InterPro"/>
</dbReference>
<sequence>MRAYVVKEWKHPSELALVHNAPEPVTGPEDVLVDVHSAGLNFFDILQAQGKYQVKPPFPFTLGAEFAGKIASNSQIPKGCPFKSGDRVFGSAQGAFADRIAVKWKTIIPLPDNLTFDQGAGLFITWPTSYEALVGRAELKPGETILINAAAGGVGIAAVQLAKVLGARVIAAAGSQSKLDICKQYAGADYTVDYTTPDWQKQVLVITEGRGVDVVYDPVGRIKGKLMVFLDSLKCIAFKGRALVIGFAAGQIENLPLNLVLLKNISIMGLHWGLYAHKEPSRIVVVWKELLSLLSSGKVKPVVYSTVYPLAHAMEGLGALERRETWGKVVVRVRDDEDAKAMAKL</sequence>
<dbReference type="SUPFAM" id="SSF51735">
    <property type="entry name" value="NAD(P)-binding Rossmann-fold domains"/>
    <property type="match status" value="1"/>
</dbReference>
<name>A0AAD4C0J4_BOLED</name>
<dbReference type="InterPro" id="IPR036291">
    <property type="entry name" value="NAD(P)-bd_dom_sf"/>
</dbReference>
<evidence type="ECO:0000313" key="3">
    <source>
        <dbReference type="Proteomes" id="UP001194468"/>
    </source>
</evidence>
<protein>
    <recommendedName>
        <fullName evidence="1">Enoyl reductase (ER) domain-containing protein</fullName>
    </recommendedName>
</protein>
<evidence type="ECO:0000259" key="1">
    <source>
        <dbReference type="SMART" id="SM00829"/>
    </source>
</evidence>
<reference evidence="2" key="2">
    <citation type="journal article" date="2020" name="Nat. Commun.">
        <title>Large-scale genome sequencing of mycorrhizal fungi provides insights into the early evolution of symbiotic traits.</title>
        <authorList>
            <person name="Miyauchi S."/>
            <person name="Kiss E."/>
            <person name="Kuo A."/>
            <person name="Drula E."/>
            <person name="Kohler A."/>
            <person name="Sanchez-Garcia M."/>
            <person name="Morin E."/>
            <person name="Andreopoulos B."/>
            <person name="Barry K.W."/>
            <person name="Bonito G."/>
            <person name="Buee M."/>
            <person name="Carver A."/>
            <person name="Chen C."/>
            <person name="Cichocki N."/>
            <person name="Clum A."/>
            <person name="Culley D."/>
            <person name="Crous P.W."/>
            <person name="Fauchery L."/>
            <person name="Girlanda M."/>
            <person name="Hayes R.D."/>
            <person name="Keri Z."/>
            <person name="LaButti K."/>
            <person name="Lipzen A."/>
            <person name="Lombard V."/>
            <person name="Magnuson J."/>
            <person name="Maillard F."/>
            <person name="Murat C."/>
            <person name="Nolan M."/>
            <person name="Ohm R.A."/>
            <person name="Pangilinan J."/>
            <person name="Pereira M.F."/>
            <person name="Perotto S."/>
            <person name="Peter M."/>
            <person name="Pfister S."/>
            <person name="Riley R."/>
            <person name="Sitrit Y."/>
            <person name="Stielow J.B."/>
            <person name="Szollosi G."/>
            <person name="Zifcakova L."/>
            <person name="Stursova M."/>
            <person name="Spatafora J.W."/>
            <person name="Tedersoo L."/>
            <person name="Vaario L.M."/>
            <person name="Yamada A."/>
            <person name="Yan M."/>
            <person name="Wang P."/>
            <person name="Xu J."/>
            <person name="Bruns T."/>
            <person name="Baldrian P."/>
            <person name="Vilgalys R."/>
            <person name="Dunand C."/>
            <person name="Henrissat B."/>
            <person name="Grigoriev I.V."/>
            <person name="Hibbett D."/>
            <person name="Nagy L.G."/>
            <person name="Martin F.M."/>
        </authorList>
    </citation>
    <scope>NUCLEOTIDE SEQUENCE</scope>
    <source>
        <strain evidence="2">BED1</strain>
    </source>
</reference>
<dbReference type="GO" id="GO:0005739">
    <property type="term" value="C:mitochondrion"/>
    <property type="evidence" value="ECO:0007669"/>
    <property type="project" value="TreeGrafter"/>
</dbReference>
<dbReference type="InterPro" id="IPR051397">
    <property type="entry name" value="Zn-ADH-like_protein"/>
</dbReference>
<dbReference type="InterPro" id="IPR013154">
    <property type="entry name" value="ADH-like_N"/>
</dbReference>
<reference evidence="2" key="1">
    <citation type="submission" date="2019-10" db="EMBL/GenBank/DDBJ databases">
        <authorList>
            <consortium name="DOE Joint Genome Institute"/>
            <person name="Kuo A."/>
            <person name="Miyauchi S."/>
            <person name="Kiss E."/>
            <person name="Drula E."/>
            <person name="Kohler A."/>
            <person name="Sanchez-Garcia M."/>
            <person name="Andreopoulos B."/>
            <person name="Barry K.W."/>
            <person name="Bonito G."/>
            <person name="Buee M."/>
            <person name="Carver A."/>
            <person name="Chen C."/>
            <person name="Cichocki N."/>
            <person name="Clum A."/>
            <person name="Culley D."/>
            <person name="Crous P.W."/>
            <person name="Fauchery L."/>
            <person name="Girlanda M."/>
            <person name="Hayes R."/>
            <person name="Keri Z."/>
            <person name="LaButti K."/>
            <person name="Lipzen A."/>
            <person name="Lombard V."/>
            <person name="Magnuson J."/>
            <person name="Maillard F."/>
            <person name="Morin E."/>
            <person name="Murat C."/>
            <person name="Nolan M."/>
            <person name="Ohm R."/>
            <person name="Pangilinan J."/>
            <person name="Pereira M."/>
            <person name="Perotto S."/>
            <person name="Peter M."/>
            <person name="Riley R."/>
            <person name="Sitrit Y."/>
            <person name="Stielow B."/>
            <person name="Szollosi G."/>
            <person name="Zifcakova L."/>
            <person name="Stursova M."/>
            <person name="Spatafora J.W."/>
            <person name="Tedersoo L."/>
            <person name="Vaario L.-M."/>
            <person name="Yamada A."/>
            <person name="Yan M."/>
            <person name="Wang P."/>
            <person name="Xu J."/>
            <person name="Bruns T."/>
            <person name="Baldrian P."/>
            <person name="Vilgalys R."/>
            <person name="Henrissat B."/>
            <person name="Grigoriev I.V."/>
            <person name="Hibbett D."/>
            <person name="Nagy L.G."/>
            <person name="Martin F.M."/>
        </authorList>
    </citation>
    <scope>NUCLEOTIDE SEQUENCE</scope>
    <source>
        <strain evidence="2">BED1</strain>
    </source>
</reference>
<gene>
    <name evidence="2" type="ORF">L210DRAFT_3610922</name>
</gene>
<dbReference type="InterPro" id="IPR011032">
    <property type="entry name" value="GroES-like_sf"/>
</dbReference>
<dbReference type="GO" id="GO:0008270">
    <property type="term" value="F:zinc ion binding"/>
    <property type="evidence" value="ECO:0007669"/>
    <property type="project" value="InterPro"/>
</dbReference>
<dbReference type="PANTHER" id="PTHR43677:SF4">
    <property type="entry name" value="QUINONE OXIDOREDUCTASE-LIKE PROTEIN 2"/>
    <property type="match status" value="1"/>
</dbReference>
<dbReference type="AlphaFoldDB" id="A0AAD4C0J4"/>
<accession>A0AAD4C0J4</accession>
<dbReference type="InterPro" id="IPR020843">
    <property type="entry name" value="ER"/>
</dbReference>
<dbReference type="CDD" id="cd08241">
    <property type="entry name" value="QOR1"/>
    <property type="match status" value="1"/>
</dbReference>
<evidence type="ECO:0000313" key="2">
    <source>
        <dbReference type="EMBL" id="KAF8444551.1"/>
    </source>
</evidence>
<dbReference type="Gene3D" id="3.40.50.720">
    <property type="entry name" value="NAD(P)-binding Rossmann-like Domain"/>
    <property type="match status" value="1"/>
</dbReference>
<dbReference type="InterPro" id="IPR013149">
    <property type="entry name" value="ADH-like_C"/>
</dbReference>